<evidence type="ECO:0000313" key="2">
    <source>
        <dbReference type="EMBL" id="KAL0632463.1"/>
    </source>
</evidence>
<dbReference type="EMBL" id="JBBBZM010000167">
    <property type="protein sequence ID" value="KAL0632463.1"/>
    <property type="molecule type" value="Genomic_DNA"/>
</dbReference>
<reference evidence="2 3" key="1">
    <citation type="submission" date="2024-02" db="EMBL/GenBank/DDBJ databases">
        <title>Discinaceae phylogenomics.</title>
        <authorList>
            <person name="Dirks A.C."/>
            <person name="James T.Y."/>
        </authorList>
    </citation>
    <scope>NUCLEOTIDE SEQUENCE [LARGE SCALE GENOMIC DNA]</scope>
    <source>
        <strain evidence="2 3">ACD0624</strain>
    </source>
</reference>
<dbReference type="InterPro" id="IPR013096">
    <property type="entry name" value="Cupin_2"/>
</dbReference>
<sequence length="193" mass="21955">MASGQKPPLHWHPYQTEYFKVLSGSLTVEIEGEEIELTPESQKLGVEPGLNHRLYPTPSSTDEELVMILSATDAGIPFQLDLAFFENWYAYQDEILVHGGAVDVIQVMNMFDAGDSYLSFPSWVPCRNFLSYWTGVIVGRWVGSLLGYKPFHPEWTTDWVGACKKMETSIFQRRFAKRDLGEAVRKMAVKKVD</sequence>
<organism evidence="2 3">
    <name type="scientific">Discina gigas</name>
    <dbReference type="NCBI Taxonomy" id="1032678"/>
    <lineage>
        <taxon>Eukaryota</taxon>
        <taxon>Fungi</taxon>
        <taxon>Dikarya</taxon>
        <taxon>Ascomycota</taxon>
        <taxon>Pezizomycotina</taxon>
        <taxon>Pezizomycetes</taxon>
        <taxon>Pezizales</taxon>
        <taxon>Discinaceae</taxon>
        <taxon>Discina</taxon>
    </lineage>
</organism>
<protein>
    <recommendedName>
        <fullName evidence="1">Cupin type-2 domain-containing protein</fullName>
    </recommendedName>
</protein>
<comment type="caution">
    <text evidence="2">The sequence shown here is derived from an EMBL/GenBank/DDBJ whole genome shotgun (WGS) entry which is preliminary data.</text>
</comment>
<name>A0ABR3G9C1_9PEZI</name>
<dbReference type="InterPro" id="IPR014710">
    <property type="entry name" value="RmlC-like_jellyroll"/>
</dbReference>
<evidence type="ECO:0000259" key="1">
    <source>
        <dbReference type="Pfam" id="PF07883"/>
    </source>
</evidence>
<evidence type="ECO:0000313" key="3">
    <source>
        <dbReference type="Proteomes" id="UP001447188"/>
    </source>
</evidence>
<dbReference type="InterPro" id="IPR011051">
    <property type="entry name" value="RmlC_Cupin_sf"/>
</dbReference>
<gene>
    <name evidence="2" type="ORF">Q9L58_008647</name>
</gene>
<accession>A0ABR3G9C1</accession>
<proteinExistence type="predicted"/>
<dbReference type="Proteomes" id="UP001447188">
    <property type="component" value="Unassembled WGS sequence"/>
</dbReference>
<feature type="domain" description="Cupin type-2" evidence="1">
    <location>
        <begin position="2"/>
        <end position="54"/>
    </location>
</feature>
<dbReference type="Gene3D" id="2.60.120.10">
    <property type="entry name" value="Jelly Rolls"/>
    <property type="match status" value="1"/>
</dbReference>
<dbReference type="SUPFAM" id="SSF51182">
    <property type="entry name" value="RmlC-like cupins"/>
    <property type="match status" value="1"/>
</dbReference>
<keyword evidence="3" id="KW-1185">Reference proteome</keyword>
<dbReference type="Pfam" id="PF07883">
    <property type="entry name" value="Cupin_2"/>
    <property type="match status" value="1"/>
</dbReference>